<sequence length="81" mass="9476">MRRRRMAMTMVLITKRLEVTMEIPEVVDLDMVARIRRLVLLRVGQSQQLLFPSLQRSWPSLSFLSLVVLHMVPLNGPYLDL</sequence>
<evidence type="ECO:0000313" key="1">
    <source>
        <dbReference type="EMBL" id="RCN24772.1"/>
    </source>
</evidence>
<gene>
    <name evidence="1" type="ORF">ANCCAN_29525</name>
</gene>
<comment type="caution">
    <text evidence="1">The sequence shown here is derived from an EMBL/GenBank/DDBJ whole genome shotgun (WGS) entry which is preliminary data.</text>
</comment>
<organism evidence="1 2">
    <name type="scientific">Ancylostoma caninum</name>
    <name type="common">Dog hookworm</name>
    <dbReference type="NCBI Taxonomy" id="29170"/>
    <lineage>
        <taxon>Eukaryota</taxon>
        <taxon>Metazoa</taxon>
        <taxon>Ecdysozoa</taxon>
        <taxon>Nematoda</taxon>
        <taxon>Chromadorea</taxon>
        <taxon>Rhabditida</taxon>
        <taxon>Rhabditina</taxon>
        <taxon>Rhabditomorpha</taxon>
        <taxon>Strongyloidea</taxon>
        <taxon>Ancylostomatidae</taxon>
        <taxon>Ancylostomatinae</taxon>
        <taxon>Ancylostoma</taxon>
    </lineage>
</organism>
<proteinExistence type="predicted"/>
<protein>
    <submittedName>
        <fullName evidence="1">Uncharacterized protein</fullName>
    </submittedName>
</protein>
<keyword evidence="2" id="KW-1185">Reference proteome</keyword>
<accession>A0A368EY89</accession>
<reference evidence="1 2" key="1">
    <citation type="submission" date="2014-10" db="EMBL/GenBank/DDBJ databases">
        <title>Draft genome of the hookworm Ancylostoma caninum.</title>
        <authorList>
            <person name="Mitreva M."/>
        </authorList>
    </citation>
    <scope>NUCLEOTIDE SEQUENCE [LARGE SCALE GENOMIC DNA]</scope>
    <source>
        <strain evidence="1 2">Baltimore</strain>
    </source>
</reference>
<name>A0A368EY89_ANCCA</name>
<evidence type="ECO:0000313" key="2">
    <source>
        <dbReference type="Proteomes" id="UP000252519"/>
    </source>
</evidence>
<dbReference type="AlphaFoldDB" id="A0A368EY89"/>
<dbReference type="Proteomes" id="UP000252519">
    <property type="component" value="Unassembled WGS sequence"/>
</dbReference>
<dbReference type="EMBL" id="JOJR01016820">
    <property type="protein sequence ID" value="RCN24772.1"/>
    <property type="molecule type" value="Genomic_DNA"/>
</dbReference>